<dbReference type="SUPFAM" id="SSF50249">
    <property type="entry name" value="Nucleic acid-binding proteins"/>
    <property type="match status" value="1"/>
</dbReference>
<feature type="non-terminal residue" evidence="4">
    <location>
        <position position="219"/>
    </location>
</feature>
<keyword evidence="1" id="KW-0820">tRNA-binding</keyword>
<dbReference type="CDD" id="cd02796">
    <property type="entry name" value="tRNA_bind_bactPheRS"/>
    <property type="match status" value="1"/>
</dbReference>
<evidence type="ECO:0000313" key="4">
    <source>
        <dbReference type="EMBL" id="SVE06900.1"/>
    </source>
</evidence>
<gene>
    <name evidence="4" type="ORF">METZ01_LOCUS459754</name>
</gene>
<dbReference type="Gene3D" id="2.40.50.140">
    <property type="entry name" value="Nucleic acid-binding proteins"/>
    <property type="match status" value="1"/>
</dbReference>
<evidence type="ECO:0000259" key="3">
    <source>
        <dbReference type="PROSITE" id="PS50886"/>
    </source>
</evidence>
<protein>
    <recommendedName>
        <fullName evidence="3">tRNA-binding domain-containing protein</fullName>
    </recommendedName>
</protein>
<keyword evidence="2" id="KW-0694">RNA-binding</keyword>
<proteinExistence type="predicted"/>
<feature type="domain" description="TRNA-binding" evidence="3">
    <location>
        <begin position="39"/>
        <end position="148"/>
    </location>
</feature>
<dbReference type="InterPro" id="IPR012340">
    <property type="entry name" value="NA-bd_OB-fold"/>
</dbReference>
<evidence type="ECO:0000256" key="2">
    <source>
        <dbReference type="ARBA" id="ARBA00022884"/>
    </source>
</evidence>
<dbReference type="FunFam" id="2.40.50.140:FF:000045">
    <property type="entry name" value="Phenylalanine--tRNA ligase beta subunit"/>
    <property type="match status" value="1"/>
</dbReference>
<dbReference type="InterPro" id="IPR002547">
    <property type="entry name" value="tRNA-bd_dom"/>
</dbReference>
<accession>A0A383AH41</accession>
<dbReference type="GO" id="GO:0000049">
    <property type="term" value="F:tRNA binding"/>
    <property type="evidence" value="ECO:0007669"/>
    <property type="project" value="UniProtKB-KW"/>
</dbReference>
<dbReference type="AlphaFoldDB" id="A0A383AH41"/>
<dbReference type="Pfam" id="PF01588">
    <property type="entry name" value="tRNA_bind"/>
    <property type="match status" value="1"/>
</dbReference>
<reference evidence="4" key="1">
    <citation type="submission" date="2018-05" db="EMBL/GenBank/DDBJ databases">
        <authorList>
            <person name="Lanie J.A."/>
            <person name="Ng W.-L."/>
            <person name="Kazmierczak K.M."/>
            <person name="Andrzejewski T.M."/>
            <person name="Davidsen T.M."/>
            <person name="Wayne K.J."/>
            <person name="Tettelin H."/>
            <person name="Glass J.I."/>
            <person name="Rusch D."/>
            <person name="Podicherti R."/>
            <person name="Tsui H.-C.T."/>
            <person name="Winkler M.E."/>
        </authorList>
    </citation>
    <scope>NUCLEOTIDE SEQUENCE</scope>
</reference>
<evidence type="ECO:0000256" key="1">
    <source>
        <dbReference type="ARBA" id="ARBA00022555"/>
    </source>
</evidence>
<dbReference type="PROSITE" id="PS50886">
    <property type="entry name" value="TRBD"/>
    <property type="match status" value="1"/>
</dbReference>
<sequence length="219" mass="23525">MKFTLGWLGEHLETDSNLAEVVDRLTMIGLEVEEVTDLEQELKDFVVGHVTAVNPHPNADRLRLCDVDIGTATYQVVCGAPNARSEIKAVFAPIGTYIPGGNFTLQSRQIRGITGQGMLCSEKELGLGEDHAGIIELHDDVEAGEPFVKAAGLDDPIIEISVTPNRGDCLGVQGIARDLAASGLGRLITPDVIPVSAKFKSPIEVSLRFSDKTEDACPY</sequence>
<dbReference type="EMBL" id="UINC01191986">
    <property type="protein sequence ID" value="SVE06900.1"/>
    <property type="molecule type" value="Genomic_DNA"/>
</dbReference>
<dbReference type="NCBIfam" id="NF045760">
    <property type="entry name" value="YtpR"/>
    <property type="match status" value="1"/>
</dbReference>
<name>A0A383AH41_9ZZZZ</name>
<dbReference type="Gene3D" id="3.30.56.10">
    <property type="match status" value="1"/>
</dbReference>
<dbReference type="InterPro" id="IPR033714">
    <property type="entry name" value="tRNA_bind_bactPheRS"/>
</dbReference>
<organism evidence="4">
    <name type="scientific">marine metagenome</name>
    <dbReference type="NCBI Taxonomy" id="408172"/>
    <lineage>
        <taxon>unclassified sequences</taxon>
        <taxon>metagenomes</taxon>
        <taxon>ecological metagenomes</taxon>
    </lineage>
</organism>